<dbReference type="InterPro" id="IPR029066">
    <property type="entry name" value="PLP-binding_barrel"/>
</dbReference>
<feature type="domain" description="Ig-like" evidence="3">
    <location>
        <begin position="184"/>
        <end position="332"/>
    </location>
</feature>
<dbReference type="AlphaFoldDB" id="A0A7M7JYU8"/>
<proteinExistence type="inferred from homology"/>
<comment type="similarity">
    <text evidence="2">Belongs to the pyridoxal phosphate-binding protein YggS/PROSC family.</text>
</comment>
<dbReference type="CDD" id="cd06822">
    <property type="entry name" value="PLPDE_III_YBL036c_euk"/>
    <property type="match status" value="1"/>
</dbReference>
<name>A0A7M7JYU8_VARDE</name>
<evidence type="ECO:0000259" key="3">
    <source>
        <dbReference type="PROSITE" id="PS50835"/>
    </source>
</evidence>
<dbReference type="PANTHER" id="PTHR10146">
    <property type="entry name" value="PROLINE SYNTHETASE CO-TRANSCRIBED BACTERIAL HOMOLOG PROTEIN"/>
    <property type="match status" value="1"/>
</dbReference>
<dbReference type="GeneID" id="111249200"/>
<dbReference type="PROSITE" id="PS50835">
    <property type="entry name" value="IG_LIKE"/>
    <property type="match status" value="1"/>
</dbReference>
<comment type="function">
    <text evidence="2">Pyridoxal 5'-phosphate (PLP)-binding protein, which may be involved in intracellular homeostatic regulation of pyridoxal 5'-phosphate (PLP), the active form of vitamin B6.</text>
</comment>
<accession>A0A7M7JYU8</accession>
<dbReference type="GO" id="GO:0030170">
    <property type="term" value="F:pyridoxal phosphate binding"/>
    <property type="evidence" value="ECO:0007669"/>
    <property type="project" value="UniProtKB-UniRule"/>
</dbReference>
<dbReference type="Gene3D" id="2.60.40.10">
    <property type="entry name" value="Immunoglobulins"/>
    <property type="match status" value="1"/>
</dbReference>
<dbReference type="SUPFAM" id="SSF51419">
    <property type="entry name" value="PLP-binding barrel"/>
    <property type="match status" value="1"/>
</dbReference>
<keyword evidence="1 2" id="KW-0663">Pyridoxal phosphate</keyword>
<dbReference type="InterPro" id="IPR007110">
    <property type="entry name" value="Ig-like_dom"/>
</dbReference>
<dbReference type="InParanoid" id="A0A7M7JYU8"/>
<sequence>MENHIATNFRLVSERVANAARLQPQTVRLVAVSKTKSKEDVIAAYAAGARHFGENYIQELVSKAEDPSIKENCPELKWHFIGRLQSNKVKQLAKVPGLWAVETVATPKVADSLNSSWESAQRGEPHKLNVMVQVNTSGEEQKGGVEMSEVVDLARHIREKCPRLSLLGLMTIGFADVQPGTENPDFAALAKCRNMVAEALGIEHEVLELSMVFSIDIVRLIVPKLVEDGKKGPFDLECSYRCGEGDDNLVVKWFFNNDTTPFYQWIASYGEPVITGPYESKFSFEEDQHADTCNNKVSYKLALTDPEVAMSGLYRCEVQTFDSQDSAEANMVVFSPPRNFTLVIDEPSAGVLQVNCTVSPVYPIPELKLYRVLKTDKEAKQQFEDAHIESIELNGKVHQVSLLMQSTNQTLFQRQPLTFECDMHFREVKYQRFQRQVYTPKYEAPKKKPKILARLPGASANSGSVSGRTPLLPVGGVFVFVPLSLLAVRIGRVF</sequence>
<dbReference type="Proteomes" id="UP000594260">
    <property type="component" value="Unplaced"/>
</dbReference>
<dbReference type="KEGG" id="vde:111249200"/>
<dbReference type="Gene3D" id="3.20.20.10">
    <property type="entry name" value="Alanine racemase"/>
    <property type="match status" value="1"/>
</dbReference>
<dbReference type="SUPFAM" id="SSF48726">
    <property type="entry name" value="Immunoglobulin"/>
    <property type="match status" value="1"/>
</dbReference>
<dbReference type="Pfam" id="PF01168">
    <property type="entry name" value="Ala_racemase_N"/>
    <property type="match status" value="1"/>
</dbReference>
<dbReference type="InterPro" id="IPR036179">
    <property type="entry name" value="Ig-like_dom_sf"/>
</dbReference>
<dbReference type="HAMAP" id="MF_02087">
    <property type="entry name" value="PLP_homeostasis"/>
    <property type="match status" value="1"/>
</dbReference>
<evidence type="ECO:0000256" key="2">
    <source>
        <dbReference type="HAMAP-Rule" id="MF_03225"/>
    </source>
</evidence>
<dbReference type="OrthoDB" id="10264196at2759"/>
<protein>
    <recommendedName>
        <fullName evidence="2">Pyridoxal phosphate homeostasis protein</fullName>
        <shortName evidence="2">PLP homeostasis protein</shortName>
    </recommendedName>
</protein>
<dbReference type="PROSITE" id="PS01211">
    <property type="entry name" value="UPF0001"/>
    <property type="match status" value="1"/>
</dbReference>
<dbReference type="NCBIfam" id="TIGR00044">
    <property type="entry name" value="YggS family pyridoxal phosphate-dependent enzyme"/>
    <property type="match status" value="1"/>
</dbReference>
<dbReference type="PANTHER" id="PTHR10146:SF14">
    <property type="entry name" value="PYRIDOXAL PHOSPHATE HOMEOSTASIS PROTEIN"/>
    <property type="match status" value="1"/>
</dbReference>
<dbReference type="RefSeq" id="XP_022658493.1">
    <property type="nucleotide sequence ID" value="XM_022802758.1"/>
</dbReference>
<dbReference type="InterPro" id="IPR011078">
    <property type="entry name" value="PyrdxlP_homeostasis"/>
</dbReference>
<feature type="modified residue" description="N6-(pyridoxal phosphate)lysine" evidence="2">
    <location>
        <position position="34"/>
    </location>
</feature>
<dbReference type="InterPro" id="IPR001608">
    <property type="entry name" value="Ala_racemase_N"/>
</dbReference>
<keyword evidence="5" id="KW-1185">Reference proteome</keyword>
<organism evidence="4 5">
    <name type="scientific">Varroa destructor</name>
    <name type="common">Honeybee mite</name>
    <dbReference type="NCBI Taxonomy" id="109461"/>
    <lineage>
        <taxon>Eukaryota</taxon>
        <taxon>Metazoa</taxon>
        <taxon>Ecdysozoa</taxon>
        <taxon>Arthropoda</taxon>
        <taxon>Chelicerata</taxon>
        <taxon>Arachnida</taxon>
        <taxon>Acari</taxon>
        <taxon>Parasitiformes</taxon>
        <taxon>Mesostigmata</taxon>
        <taxon>Gamasina</taxon>
        <taxon>Dermanyssoidea</taxon>
        <taxon>Varroidae</taxon>
        <taxon>Varroa</taxon>
    </lineage>
</organism>
<evidence type="ECO:0000313" key="5">
    <source>
        <dbReference type="Proteomes" id="UP000594260"/>
    </source>
</evidence>
<reference evidence="4" key="1">
    <citation type="submission" date="2021-01" db="UniProtKB">
        <authorList>
            <consortium name="EnsemblMetazoa"/>
        </authorList>
    </citation>
    <scope>IDENTIFICATION</scope>
</reference>
<dbReference type="EnsemblMetazoa" id="XM_022802758">
    <property type="protein sequence ID" value="XP_022658493"/>
    <property type="gene ID" value="LOC111249200"/>
</dbReference>
<dbReference type="FunFam" id="3.20.20.10:FF:000018">
    <property type="entry name" value="Pyridoxal phosphate homeostasis protein"/>
    <property type="match status" value="1"/>
</dbReference>
<dbReference type="InterPro" id="IPR013783">
    <property type="entry name" value="Ig-like_fold"/>
</dbReference>
<evidence type="ECO:0000256" key="1">
    <source>
        <dbReference type="ARBA" id="ARBA00022898"/>
    </source>
</evidence>
<evidence type="ECO:0000313" key="4">
    <source>
        <dbReference type="EnsemblMetazoa" id="XP_022658493"/>
    </source>
</evidence>